<dbReference type="PIRSF" id="PIRSF009320">
    <property type="entry name" value="Nuc_binding_HP_1000"/>
    <property type="match status" value="1"/>
</dbReference>
<dbReference type="InterPro" id="IPR027417">
    <property type="entry name" value="P-loop_NTPase"/>
</dbReference>
<dbReference type="KEGG" id="rce:RC1_0168"/>
<dbReference type="EMBL" id="CP000613">
    <property type="protein sequence ID" value="ACI97617.1"/>
    <property type="molecule type" value="Genomic_DNA"/>
</dbReference>
<accession>B6IQ81</accession>
<reference evidence="2 3" key="1">
    <citation type="journal article" date="2010" name="BMC Genomics">
        <title>Metabolic flexibility revealed in the genome of the cyst-forming alpha-1 proteobacterium Rhodospirillum centenum.</title>
        <authorList>
            <person name="Lu Y.K."/>
            <person name="Marden J."/>
            <person name="Han M."/>
            <person name="Swingley W.D."/>
            <person name="Mastrian S.D."/>
            <person name="Chowdhury S.R."/>
            <person name="Hao J."/>
            <person name="Helmy T."/>
            <person name="Kim S."/>
            <person name="Kurdoglu A.A."/>
            <person name="Matthies H.J."/>
            <person name="Rollo D."/>
            <person name="Stothard P."/>
            <person name="Blankenship R.E."/>
            <person name="Bauer C.E."/>
            <person name="Touchman J.W."/>
        </authorList>
    </citation>
    <scope>NUCLEOTIDE SEQUENCE [LARGE SCALE GENOMIC DNA]</scope>
    <source>
        <strain evidence="3">ATCC 51521 / SW</strain>
    </source>
</reference>
<evidence type="ECO:0000313" key="2">
    <source>
        <dbReference type="EMBL" id="ACI97617.1"/>
    </source>
</evidence>
<dbReference type="OrthoDB" id="9804460at2"/>
<dbReference type="Proteomes" id="UP000001591">
    <property type="component" value="Chromosome"/>
</dbReference>
<dbReference type="PANTHER" id="PTHR13696">
    <property type="entry name" value="P-LOOP CONTAINING NUCLEOSIDE TRIPHOSPHATE HYDROLASE"/>
    <property type="match status" value="1"/>
</dbReference>
<dbReference type="AlphaFoldDB" id="B6IQ81"/>
<dbReference type="SUPFAM" id="SSF52540">
    <property type="entry name" value="P-loop containing nucleoside triphosphate hydrolases"/>
    <property type="match status" value="1"/>
</dbReference>
<dbReference type="CDD" id="cd02042">
    <property type="entry name" value="ParAB_family"/>
    <property type="match status" value="1"/>
</dbReference>
<dbReference type="HOGENOM" id="CLU_037612_5_3_5"/>
<protein>
    <submittedName>
        <fullName evidence="2">Cobyrinic acid a,c-diamide synthase, putative</fullName>
    </submittedName>
</protein>
<gene>
    <name evidence="2" type="ordered locus">RC1_0168</name>
</gene>
<dbReference type="eggNOG" id="COG1192">
    <property type="taxonomic scope" value="Bacteria"/>
</dbReference>
<dbReference type="InterPro" id="IPR002586">
    <property type="entry name" value="CobQ/CobB/MinD/ParA_Nub-bd_dom"/>
</dbReference>
<sequence>MTKVLSLISTKGGTGKTTIALNLAVAFREARKTVVVLDLDPQATATAWSDQREDEDELSVLSCQHGRLQAVLQAARDNRADIVIIDTAPHSEAAALAAAKAADLILMPLRPEIFDLRAMANTVEMIGVAKKQPTAVLNAVPVRGPKVQEARTALEELGLETAPVTIGNRAAFGYAAIASQGVTEFEPEGTAATEVKALRKWVAKRLGAA</sequence>
<name>B6IQ81_RHOCS</name>
<feature type="domain" description="CobQ/CobB/MinD/ParA nucleotide binding" evidence="1">
    <location>
        <begin position="6"/>
        <end position="143"/>
    </location>
</feature>
<dbReference type="InterPro" id="IPR050678">
    <property type="entry name" value="DNA_Partitioning_ATPase"/>
</dbReference>
<dbReference type="Gene3D" id="3.40.50.300">
    <property type="entry name" value="P-loop containing nucleotide triphosphate hydrolases"/>
    <property type="match status" value="1"/>
</dbReference>
<dbReference type="RefSeq" id="WP_012565408.1">
    <property type="nucleotide sequence ID" value="NC_011420.2"/>
</dbReference>
<dbReference type="Pfam" id="PF01656">
    <property type="entry name" value="CbiA"/>
    <property type="match status" value="1"/>
</dbReference>
<evidence type="ECO:0000313" key="3">
    <source>
        <dbReference type="Proteomes" id="UP000001591"/>
    </source>
</evidence>
<dbReference type="STRING" id="414684.RC1_0168"/>
<dbReference type="PANTHER" id="PTHR13696:SF96">
    <property type="entry name" value="COBQ_COBB_MIND_PARA NUCLEOTIDE BINDING DOMAIN-CONTAINING PROTEIN"/>
    <property type="match status" value="1"/>
</dbReference>
<evidence type="ECO:0000259" key="1">
    <source>
        <dbReference type="Pfam" id="PF01656"/>
    </source>
</evidence>
<keyword evidence="3" id="KW-1185">Reference proteome</keyword>
<proteinExistence type="predicted"/>
<organism evidence="2 3">
    <name type="scientific">Rhodospirillum centenum (strain ATCC 51521 / SW)</name>
    <dbReference type="NCBI Taxonomy" id="414684"/>
    <lineage>
        <taxon>Bacteria</taxon>
        <taxon>Pseudomonadati</taxon>
        <taxon>Pseudomonadota</taxon>
        <taxon>Alphaproteobacteria</taxon>
        <taxon>Rhodospirillales</taxon>
        <taxon>Rhodospirillaceae</taxon>
        <taxon>Rhodospirillum</taxon>
    </lineage>
</organism>